<accession>A0A3L6SSK3</accession>
<gene>
    <name evidence="5" type="ORF">C2845_PM07G03620</name>
</gene>
<dbReference type="Gene3D" id="3.40.395.10">
    <property type="entry name" value="Adenoviral Proteinase, Chain A"/>
    <property type="match status" value="1"/>
</dbReference>
<keyword evidence="3" id="KW-0378">Hydrolase</keyword>
<keyword evidence="2" id="KW-0645">Protease</keyword>
<dbReference type="InterPro" id="IPR003653">
    <property type="entry name" value="Peptidase_C48_C"/>
</dbReference>
<evidence type="ECO:0000259" key="4">
    <source>
        <dbReference type="PROSITE" id="PS50600"/>
    </source>
</evidence>
<dbReference type="SUPFAM" id="SSF54001">
    <property type="entry name" value="Cysteine proteinases"/>
    <property type="match status" value="1"/>
</dbReference>
<dbReference type="Proteomes" id="UP000275267">
    <property type="component" value="Unassembled WGS sequence"/>
</dbReference>
<evidence type="ECO:0000256" key="2">
    <source>
        <dbReference type="ARBA" id="ARBA00022670"/>
    </source>
</evidence>
<sequence>MMTTTKVYCRMVEKAFSFLNTKYDMILFLIYEANENEQGATGHWFTVALNLDAKKFQIIDSLRPPTDPSLFEKAHKVRAKIITLWKKYTAKHDGCTVPAVFNYEIQFITRYRQFGIHDCGLFTLKAMELWDGSRLPKIIGSSEINLRKLSF</sequence>
<protein>
    <recommendedName>
        <fullName evidence="4">Ubiquitin-like protease family profile domain-containing protein</fullName>
    </recommendedName>
</protein>
<comment type="caution">
    <text evidence="5">The sequence shown here is derived from an EMBL/GenBank/DDBJ whole genome shotgun (WGS) entry which is preliminary data.</text>
</comment>
<dbReference type="STRING" id="4540.A0A3L6SSK3"/>
<evidence type="ECO:0000256" key="3">
    <source>
        <dbReference type="ARBA" id="ARBA00022801"/>
    </source>
</evidence>
<evidence type="ECO:0000313" key="5">
    <source>
        <dbReference type="EMBL" id="RLN25651.1"/>
    </source>
</evidence>
<dbReference type="GO" id="GO:0006508">
    <property type="term" value="P:proteolysis"/>
    <property type="evidence" value="ECO:0007669"/>
    <property type="project" value="UniProtKB-KW"/>
</dbReference>
<dbReference type="PROSITE" id="PS50600">
    <property type="entry name" value="ULP_PROTEASE"/>
    <property type="match status" value="1"/>
</dbReference>
<proteinExistence type="inferred from homology"/>
<dbReference type="GO" id="GO:0008234">
    <property type="term" value="F:cysteine-type peptidase activity"/>
    <property type="evidence" value="ECO:0007669"/>
    <property type="project" value="InterPro"/>
</dbReference>
<dbReference type="InterPro" id="IPR038765">
    <property type="entry name" value="Papain-like_cys_pep_sf"/>
</dbReference>
<name>A0A3L6SSK3_PANMI</name>
<dbReference type="EMBL" id="PQIB02000004">
    <property type="protein sequence ID" value="RLN25651.1"/>
    <property type="molecule type" value="Genomic_DNA"/>
</dbReference>
<dbReference type="Pfam" id="PF02902">
    <property type="entry name" value="Peptidase_C48"/>
    <property type="match status" value="1"/>
</dbReference>
<dbReference type="PANTHER" id="PTHR36479:SF10">
    <property type="entry name" value="UBIQUITIN-LIKE PROTEASE FAMILY PROFILE DOMAIN-CONTAINING PROTEIN"/>
    <property type="match status" value="1"/>
</dbReference>
<keyword evidence="6" id="KW-1185">Reference proteome</keyword>
<evidence type="ECO:0000313" key="6">
    <source>
        <dbReference type="Proteomes" id="UP000275267"/>
    </source>
</evidence>
<reference evidence="6" key="1">
    <citation type="journal article" date="2019" name="Nat. Commun.">
        <title>The genome of broomcorn millet.</title>
        <authorList>
            <person name="Zou C."/>
            <person name="Miki D."/>
            <person name="Li D."/>
            <person name="Tang Q."/>
            <person name="Xiao L."/>
            <person name="Rajput S."/>
            <person name="Deng P."/>
            <person name="Jia W."/>
            <person name="Huang R."/>
            <person name="Zhang M."/>
            <person name="Sun Y."/>
            <person name="Hu J."/>
            <person name="Fu X."/>
            <person name="Schnable P.S."/>
            <person name="Li F."/>
            <person name="Zhang H."/>
            <person name="Feng B."/>
            <person name="Zhu X."/>
            <person name="Liu R."/>
            <person name="Schnable J.C."/>
            <person name="Zhu J.-K."/>
            <person name="Zhang H."/>
        </authorList>
    </citation>
    <scope>NUCLEOTIDE SEQUENCE [LARGE SCALE GENOMIC DNA]</scope>
</reference>
<comment type="similarity">
    <text evidence="1">Belongs to the peptidase C48 family.</text>
</comment>
<dbReference type="OrthoDB" id="684332at2759"/>
<feature type="domain" description="Ubiquitin-like protease family profile" evidence="4">
    <location>
        <begin position="1"/>
        <end position="130"/>
    </location>
</feature>
<evidence type="ECO:0000256" key="1">
    <source>
        <dbReference type="ARBA" id="ARBA00005234"/>
    </source>
</evidence>
<dbReference type="AlphaFoldDB" id="A0A3L6SSK3"/>
<dbReference type="PANTHER" id="PTHR36479">
    <property type="entry name" value="ULP_PROTEASE DOMAIN-CONTAINING PROTEIN"/>
    <property type="match status" value="1"/>
</dbReference>
<organism evidence="5 6">
    <name type="scientific">Panicum miliaceum</name>
    <name type="common">Proso millet</name>
    <name type="synonym">Broomcorn millet</name>
    <dbReference type="NCBI Taxonomy" id="4540"/>
    <lineage>
        <taxon>Eukaryota</taxon>
        <taxon>Viridiplantae</taxon>
        <taxon>Streptophyta</taxon>
        <taxon>Embryophyta</taxon>
        <taxon>Tracheophyta</taxon>
        <taxon>Spermatophyta</taxon>
        <taxon>Magnoliopsida</taxon>
        <taxon>Liliopsida</taxon>
        <taxon>Poales</taxon>
        <taxon>Poaceae</taxon>
        <taxon>PACMAD clade</taxon>
        <taxon>Panicoideae</taxon>
        <taxon>Panicodae</taxon>
        <taxon>Paniceae</taxon>
        <taxon>Panicinae</taxon>
        <taxon>Panicum</taxon>
        <taxon>Panicum sect. Panicum</taxon>
    </lineage>
</organism>